<keyword evidence="1" id="KW-1133">Transmembrane helix</keyword>
<organism evidence="2 3">
    <name type="scientific">Paraclostridium tenue</name>
    <dbReference type="NCBI Taxonomy" id="1737"/>
    <lineage>
        <taxon>Bacteria</taxon>
        <taxon>Bacillati</taxon>
        <taxon>Bacillota</taxon>
        <taxon>Clostridia</taxon>
        <taxon>Peptostreptococcales</taxon>
        <taxon>Peptostreptococcaceae</taxon>
        <taxon>Paraclostridium</taxon>
    </lineage>
</organism>
<evidence type="ECO:0000313" key="2">
    <source>
        <dbReference type="EMBL" id="GAA0863843.1"/>
    </source>
</evidence>
<dbReference type="RefSeq" id="WP_346044491.1">
    <property type="nucleotide sequence ID" value="NZ_BAAACP010000007.1"/>
</dbReference>
<proteinExistence type="predicted"/>
<evidence type="ECO:0000256" key="1">
    <source>
        <dbReference type="SAM" id="Phobius"/>
    </source>
</evidence>
<reference evidence="3" key="1">
    <citation type="journal article" date="2019" name="Int. J. Syst. Evol. Microbiol.">
        <title>The Global Catalogue of Microorganisms (GCM) 10K type strain sequencing project: providing services to taxonomists for standard genome sequencing and annotation.</title>
        <authorList>
            <consortium name="The Broad Institute Genomics Platform"/>
            <consortium name="The Broad Institute Genome Sequencing Center for Infectious Disease"/>
            <person name="Wu L."/>
            <person name="Ma J."/>
        </authorList>
    </citation>
    <scope>NUCLEOTIDE SEQUENCE [LARGE SCALE GENOMIC DNA]</scope>
    <source>
        <strain evidence="3">JCM 6486</strain>
    </source>
</reference>
<keyword evidence="3" id="KW-1185">Reference proteome</keyword>
<dbReference type="Proteomes" id="UP001400965">
    <property type="component" value="Unassembled WGS sequence"/>
</dbReference>
<protein>
    <submittedName>
        <fullName evidence="2">Uncharacterized protein</fullName>
    </submittedName>
</protein>
<name>A0ABP3XFA1_9FIRM</name>
<keyword evidence="1" id="KW-0472">Membrane</keyword>
<evidence type="ECO:0000313" key="3">
    <source>
        <dbReference type="Proteomes" id="UP001400965"/>
    </source>
</evidence>
<dbReference type="EMBL" id="BAAACP010000007">
    <property type="protein sequence ID" value="GAA0863843.1"/>
    <property type="molecule type" value="Genomic_DNA"/>
</dbReference>
<accession>A0ABP3XFA1</accession>
<gene>
    <name evidence="2" type="ORF">GCM10008917_15010</name>
</gene>
<feature type="transmembrane region" description="Helical" evidence="1">
    <location>
        <begin position="137"/>
        <end position="154"/>
    </location>
</feature>
<comment type="caution">
    <text evidence="2">The sequence shown here is derived from an EMBL/GenBank/DDBJ whole genome shotgun (WGS) entry which is preliminary data.</text>
</comment>
<sequence length="155" mass="18559">MKTIEVLKILKKYNKVIYEVIYNLKREKEDDVLKALVDQVYKNRVELKKCINKESFIKDKTIYSLVINLTKEERKSLLERLNIFNDVDIEKLEDVHKAIKSNYDNLTLNKKLKVPIDLEETIEKYFYDIRNERNKSCTKFMIFLIIIVVFTGFIA</sequence>
<keyword evidence="1" id="KW-0812">Transmembrane</keyword>